<comment type="caution">
    <text evidence="15">The sequence shown here is derived from an EMBL/GenBank/DDBJ whole genome shotgun (WGS) entry which is preliminary data.</text>
</comment>
<feature type="compositionally biased region" description="Low complexity" evidence="12">
    <location>
        <begin position="109"/>
        <end position="132"/>
    </location>
</feature>
<dbReference type="InterPro" id="IPR050537">
    <property type="entry name" value="2-oxoacid_dehydrogenase"/>
</dbReference>
<evidence type="ECO:0000259" key="14">
    <source>
        <dbReference type="PROSITE" id="PS51826"/>
    </source>
</evidence>
<dbReference type="CDD" id="cd06849">
    <property type="entry name" value="lipoyl_domain"/>
    <property type="match status" value="1"/>
</dbReference>
<protein>
    <recommendedName>
        <fullName evidence="5 11">Dihydrolipoyllysine-residue succinyltransferase component of 2-oxoglutarate dehydrogenase complex</fullName>
        <ecNumber evidence="4 11">2.3.1.61</ecNumber>
    </recommendedName>
    <alternativeName>
        <fullName evidence="11">2-oxoglutarate dehydrogenase complex component E2</fullName>
    </alternativeName>
</protein>
<dbReference type="Gene3D" id="4.10.320.10">
    <property type="entry name" value="E3-binding domain"/>
    <property type="match status" value="1"/>
</dbReference>
<sequence length="415" mass="43725">MILEMKVPSPGESIKEVEIATWLVKDGDYVEKDQAIAEVDSDKATLELPAEASGIITLKAEEGDAVAVGAVVCHIDTAAAKPSGSAPADEAPAAAPKAEAPAKTESTEAKAAPAAPAAPAATYATGTPSPAAKKILDEKNIEPASVTGTGKGGRITKDDAVNAVPSMGTPTGGNRGSERTKLSMLRRKVAERLVAAKNETAMLTTFNEVNMTPINTLRNEYKDAFKAKHGGVGLGYMSFFTKAVTRALELYPDVNSMMDGDYKVAYDFADISIAVSGPKGLMVPVVRNAENLTFRGIEAEIKRLAIKARDGQITVDDMTGGTFTITNGGVFGSMLSTPIINPPQSGILGMHNIIERPIAVNGKVEIHPMMYVALSYDHRIIDGRESVGFLVAVKEALENPVELLCGGNPKKAFEL</sequence>
<evidence type="ECO:0000256" key="1">
    <source>
        <dbReference type="ARBA" id="ARBA00004052"/>
    </source>
</evidence>
<dbReference type="GO" id="GO:0004149">
    <property type="term" value="F:dihydrolipoyllysine-residue succinyltransferase activity"/>
    <property type="evidence" value="ECO:0007669"/>
    <property type="project" value="UniProtKB-EC"/>
</dbReference>
<feature type="domain" description="Peripheral subunit-binding (PSBD)" evidence="14">
    <location>
        <begin position="127"/>
        <end position="164"/>
    </location>
</feature>
<dbReference type="EMBL" id="JBCFQK010000002">
    <property type="protein sequence ID" value="MFA9193307.1"/>
    <property type="molecule type" value="Genomic_DNA"/>
</dbReference>
<reference evidence="15 16" key="1">
    <citation type="submission" date="2024-04" db="EMBL/GenBank/DDBJ databases">
        <title>New Clade of Flavobacterium.</title>
        <authorList>
            <person name="Matos L."/>
            <person name="Proenca D.N."/>
            <person name="Fransisco R.M."/>
            <person name="Chung A.P."/>
            <person name="Maccario L."/>
            <person name="Sorensen S.J."/>
            <person name="Morais P.V."/>
        </authorList>
    </citation>
    <scope>NUCLEOTIDE SEQUENCE [LARGE SCALE GENOMIC DNA]</scope>
    <source>
        <strain evidence="15 16">FBOR7N2.3</strain>
    </source>
</reference>
<feature type="region of interest" description="Disordered" evidence="12">
    <location>
        <begin position="80"/>
        <end position="180"/>
    </location>
</feature>
<dbReference type="NCBIfam" id="TIGR01347">
    <property type="entry name" value="sucB"/>
    <property type="match status" value="1"/>
</dbReference>
<comment type="pathway">
    <text evidence="2 11">Amino-acid degradation; L-lysine degradation via saccharopine pathway; glutaryl-CoA from L-lysine: step 6/6.</text>
</comment>
<comment type="catalytic activity">
    <reaction evidence="10 11">
        <text>N(6)-[(R)-dihydrolipoyl]-L-lysyl-[protein] + succinyl-CoA = N(6)-[(R)-S(8)-succinyldihydrolipoyl]-L-lysyl-[protein] + CoA</text>
        <dbReference type="Rhea" id="RHEA:15213"/>
        <dbReference type="Rhea" id="RHEA-COMP:10475"/>
        <dbReference type="Rhea" id="RHEA-COMP:20092"/>
        <dbReference type="ChEBI" id="CHEBI:57287"/>
        <dbReference type="ChEBI" id="CHEBI:57292"/>
        <dbReference type="ChEBI" id="CHEBI:83100"/>
        <dbReference type="ChEBI" id="CHEBI:83120"/>
        <dbReference type="EC" id="2.3.1.61"/>
    </reaction>
</comment>
<dbReference type="PANTHER" id="PTHR43416:SF5">
    <property type="entry name" value="DIHYDROLIPOYLLYSINE-RESIDUE SUCCINYLTRANSFERASE COMPONENT OF 2-OXOGLUTARATE DEHYDROGENASE COMPLEX, MITOCHONDRIAL"/>
    <property type="match status" value="1"/>
</dbReference>
<dbReference type="InterPro" id="IPR000089">
    <property type="entry name" value="Biotin_lipoyl"/>
</dbReference>
<keyword evidence="16" id="KW-1185">Reference proteome</keyword>
<dbReference type="EC" id="2.3.1.61" evidence="4 11"/>
<dbReference type="RefSeq" id="WP_373390396.1">
    <property type="nucleotide sequence ID" value="NZ_JBCFQJ010000004.1"/>
</dbReference>
<organism evidence="15 16">
    <name type="scientific">Flavobacterium magnesitis</name>
    <dbReference type="NCBI Taxonomy" id="3138077"/>
    <lineage>
        <taxon>Bacteria</taxon>
        <taxon>Pseudomonadati</taxon>
        <taxon>Bacteroidota</taxon>
        <taxon>Flavobacteriia</taxon>
        <taxon>Flavobacteriales</taxon>
        <taxon>Flavobacteriaceae</taxon>
        <taxon>Flavobacterium</taxon>
    </lineage>
</organism>
<dbReference type="Pfam" id="PF00364">
    <property type="entry name" value="Biotin_lipoyl"/>
    <property type="match status" value="1"/>
</dbReference>
<evidence type="ECO:0000256" key="3">
    <source>
        <dbReference type="ARBA" id="ARBA00007317"/>
    </source>
</evidence>
<dbReference type="InterPro" id="IPR036625">
    <property type="entry name" value="E3-bd_dom_sf"/>
</dbReference>
<evidence type="ECO:0000256" key="2">
    <source>
        <dbReference type="ARBA" id="ARBA00005145"/>
    </source>
</evidence>
<dbReference type="Gene3D" id="3.30.559.10">
    <property type="entry name" value="Chloramphenicol acetyltransferase-like domain"/>
    <property type="match status" value="1"/>
</dbReference>
<keyword evidence="8 11" id="KW-0450">Lipoyl</keyword>
<dbReference type="Pfam" id="PF00198">
    <property type="entry name" value="2-oxoacid_dh"/>
    <property type="match status" value="1"/>
</dbReference>
<dbReference type="SUPFAM" id="SSF47005">
    <property type="entry name" value="Peripheral subunit-binding domain of 2-oxo acid dehydrogenase complex"/>
    <property type="match status" value="1"/>
</dbReference>
<evidence type="ECO:0000256" key="10">
    <source>
        <dbReference type="ARBA" id="ARBA00052761"/>
    </source>
</evidence>
<evidence type="ECO:0000256" key="4">
    <source>
        <dbReference type="ARBA" id="ARBA00012945"/>
    </source>
</evidence>
<keyword evidence="6 11" id="KW-0816">Tricarboxylic acid cycle</keyword>
<dbReference type="SUPFAM" id="SSF51230">
    <property type="entry name" value="Single hybrid motif"/>
    <property type="match status" value="1"/>
</dbReference>
<proteinExistence type="inferred from homology"/>
<dbReference type="InterPro" id="IPR023213">
    <property type="entry name" value="CAT-like_dom_sf"/>
</dbReference>
<evidence type="ECO:0000256" key="12">
    <source>
        <dbReference type="SAM" id="MobiDB-lite"/>
    </source>
</evidence>
<comment type="cofactor">
    <cofactor evidence="11">
        <name>(R)-lipoate</name>
        <dbReference type="ChEBI" id="CHEBI:83088"/>
    </cofactor>
    <text evidence="11">Binds 1 lipoyl cofactor covalently.</text>
</comment>
<gene>
    <name evidence="15" type="primary">odhB</name>
    <name evidence="15" type="ORF">AAGV33_02735</name>
</gene>
<keyword evidence="9 11" id="KW-0012">Acyltransferase</keyword>
<evidence type="ECO:0000256" key="8">
    <source>
        <dbReference type="ARBA" id="ARBA00022823"/>
    </source>
</evidence>
<dbReference type="NCBIfam" id="NF004309">
    <property type="entry name" value="PRK05704.1"/>
    <property type="match status" value="1"/>
</dbReference>
<evidence type="ECO:0000259" key="13">
    <source>
        <dbReference type="PROSITE" id="PS50968"/>
    </source>
</evidence>
<dbReference type="InterPro" id="IPR001078">
    <property type="entry name" value="2-oxoacid_DH_actylTfrase"/>
</dbReference>
<evidence type="ECO:0000256" key="9">
    <source>
        <dbReference type="ARBA" id="ARBA00023315"/>
    </source>
</evidence>
<evidence type="ECO:0000313" key="15">
    <source>
        <dbReference type="EMBL" id="MFA9193307.1"/>
    </source>
</evidence>
<accession>A0ABV4TK79</accession>
<evidence type="ECO:0000256" key="5">
    <source>
        <dbReference type="ARBA" id="ARBA00019511"/>
    </source>
</evidence>
<feature type="domain" description="Lipoyl-binding" evidence="13">
    <location>
        <begin position="2"/>
        <end position="76"/>
    </location>
</feature>
<dbReference type="PROSITE" id="PS50968">
    <property type="entry name" value="BIOTINYL_LIPOYL"/>
    <property type="match status" value="1"/>
</dbReference>
<name>A0ABV4TK79_9FLAO</name>
<dbReference type="Pfam" id="PF02817">
    <property type="entry name" value="E3_binding"/>
    <property type="match status" value="1"/>
</dbReference>
<dbReference type="Proteomes" id="UP001574170">
    <property type="component" value="Unassembled WGS sequence"/>
</dbReference>
<dbReference type="Gene3D" id="2.40.50.100">
    <property type="match status" value="1"/>
</dbReference>
<dbReference type="SUPFAM" id="SSF52777">
    <property type="entry name" value="CoA-dependent acyltransferases"/>
    <property type="match status" value="1"/>
</dbReference>
<evidence type="ECO:0000313" key="16">
    <source>
        <dbReference type="Proteomes" id="UP001574170"/>
    </source>
</evidence>
<dbReference type="InterPro" id="IPR004167">
    <property type="entry name" value="PSBD"/>
</dbReference>
<keyword evidence="7 11" id="KW-0808">Transferase</keyword>
<comment type="function">
    <text evidence="1 11">E2 component of the 2-oxoglutarate dehydrogenase (OGDH) complex which catalyzes the second step in the conversion of 2-oxoglutarate to succinyl-CoA and CO(2).</text>
</comment>
<evidence type="ECO:0000256" key="11">
    <source>
        <dbReference type="RuleBase" id="RU361138"/>
    </source>
</evidence>
<evidence type="ECO:0000256" key="7">
    <source>
        <dbReference type="ARBA" id="ARBA00022679"/>
    </source>
</evidence>
<dbReference type="PROSITE" id="PS51826">
    <property type="entry name" value="PSBD"/>
    <property type="match status" value="1"/>
</dbReference>
<comment type="similarity">
    <text evidence="3 11">Belongs to the 2-oxoacid dehydrogenase family.</text>
</comment>
<dbReference type="InterPro" id="IPR011053">
    <property type="entry name" value="Single_hybrid_motif"/>
</dbReference>
<dbReference type="PANTHER" id="PTHR43416">
    <property type="entry name" value="DIHYDROLIPOYLLYSINE-RESIDUE SUCCINYLTRANSFERASE COMPONENT OF 2-OXOGLUTARATE DEHYDROGENASE COMPLEX, MITOCHONDRIAL-RELATED"/>
    <property type="match status" value="1"/>
</dbReference>
<dbReference type="InterPro" id="IPR006255">
    <property type="entry name" value="SucB"/>
</dbReference>
<evidence type="ECO:0000256" key="6">
    <source>
        <dbReference type="ARBA" id="ARBA00022532"/>
    </source>
</evidence>
<feature type="compositionally biased region" description="Low complexity" evidence="12">
    <location>
        <begin position="86"/>
        <end position="99"/>
    </location>
</feature>